<feature type="signal peptide" evidence="1">
    <location>
        <begin position="1"/>
        <end position="17"/>
    </location>
</feature>
<proteinExistence type="predicted"/>
<reference evidence="2" key="1">
    <citation type="submission" date="2019-12" db="EMBL/GenBank/DDBJ databases">
        <title>An insight into the sialome of adult female Ixodes ricinus ticks feeding for 6 days.</title>
        <authorList>
            <person name="Perner J."/>
            <person name="Ribeiro J.M.C."/>
        </authorList>
    </citation>
    <scope>NUCLEOTIDE SEQUENCE</scope>
    <source>
        <strain evidence="2">Semi-engorged</strain>
        <tissue evidence="2">Salivary glands</tissue>
    </source>
</reference>
<organism evidence="2">
    <name type="scientific">Ixodes ricinus</name>
    <name type="common">Common tick</name>
    <name type="synonym">Acarus ricinus</name>
    <dbReference type="NCBI Taxonomy" id="34613"/>
    <lineage>
        <taxon>Eukaryota</taxon>
        <taxon>Metazoa</taxon>
        <taxon>Ecdysozoa</taxon>
        <taxon>Arthropoda</taxon>
        <taxon>Chelicerata</taxon>
        <taxon>Arachnida</taxon>
        <taxon>Acari</taxon>
        <taxon>Parasitiformes</taxon>
        <taxon>Ixodida</taxon>
        <taxon>Ixodoidea</taxon>
        <taxon>Ixodidae</taxon>
        <taxon>Ixodinae</taxon>
        <taxon>Ixodes</taxon>
    </lineage>
</organism>
<dbReference type="EMBL" id="GIFC01001117">
    <property type="protein sequence ID" value="MXU83200.1"/>
    <property type="molecule type" value="Transcribed_RNA"/>
</dbReference>
<accession>A0A6B0U3C1</accession>
<dbReference type="AlphaFoldDB" id="A0A6B0U3C1"/>
<sequence length="74" mass="8071">MLLAARIFVTAVLTTWCAEKEVSAPDGQIPSPRRHLRKRWPGGRPRLSVLMGSLSVPMATPVARPQTVPGVVVR</sequence>
<feature type="chain" id="PRO_5025659887" evidence="1">
    <location>
        <begin position="18"/>
        <end position="74"/>
    </location>
</feature>
<name>A0A6B0U3C1_IXORI</name>
<keyword evidence="1" id="KW-0732">Signal</keyword>
<protein>
    <submittedName>
        <fullName evidence="2">Putative secreted protein</fullName>
    </submittedName>
</protein>
<evidence type="ECO:0000313" key="2">
    <source>
        <dbReference type="EMBL" id="MXU83200.1"/>
    </source>
</evidence>
<evidence type="ECO:0000256" key="1">
    <source>
        <dbReference type="SAM" id="SignalP"/>
    </source>
</evidence>